<protein>
    <submittedName>
        <fullName evidence="6">LysR family transcriptional regulator</fullName>
    </submittedName>
</protein>
<evidence type="ECO:0000256" key="3">
    <source>
        <dbReference type="ARBA" id="ARBA00023125"/>
    </source>
</evidence>
<dbReference type="CDD" id="cd05466">
    <property type="entry name" value="PBP2_LTTR_substrate"/>
    <property type="match status" value="1"/>
</dbReference>
<sequence>MELRVLRYFLAIVREENILRAAEALHVTQPALSRQIAQLEEEVGAKLFIRGSRRITLTDAGALMYRRAEEIVALADKTVGEIADMGTGSVSGTVSIGCGELNAVKALAKLIRIFSEQNPDVHFVFRSATADATKDWIDKGILDFGLLLEPSDYENFAHFRMNIPEPWVAVMRADSPLAAKEYVTADDLAGQKLIFPARKAVLDELERWLGDAYDEKNVISSNDLMNNAAALVEEGLGIAIGVEYPPSLYDPARFRLKKLHPEIVSDSVLVWKKNQPFGLAAARFRDFIVMSFEHNVL</sequence>
<gene>
    <name evidence="6" type="ORF">IAD51_01075</name>
</gene>
<evidence type="ECO:0000256" key="2">
    <source>
        <dbReference type="ARBA" id="ARBA00023015"/>
    </source>
</evidence>
<organism evidence="6 7">
    <name type="scientific">Candidatus Limadaptatus stercorigallinarum</name>
    <dbReference type="NCBI Taxonomy" id="2840845"/>
    <lineage>
        <taxon>Bacteria</taxon>
        <taxon>Bacillati</taxon>
        <taxon>Bacillota</taxon>
        <taxon>Clostridia</taxon>
        <taxon>Eubacteriales</taxon>
        <taxon>Candidatus Limadaptatus</taxon>
    </lineage>
</organism>
<dbReference type="PANTHER" id="PTHR30419">
    <property type="entry name" value="HTH-TYPE TRANSCRIPTIONAL REGULATOR YBHD"/>
    <property type="match status" value="1"/>
</dbReference>
<dbReference type="Pfam" id="PF03466">
    <property type="entry name" value="LysR_substrate"/>
    <property type="match status" value="1"/>
</dbReference>
<evidence type="ECO:0000313" key="7">
    <source>
        <dbReference type="Proteomes" id="UP000824088"/>
    </source>
</evidence>
<evidence type="ECO:0000256" key="4">
    <source>
        <dbReference type="ARBA" id="ARBA00023163"/>
    </source>
</evidence>
<reference evidence="6" key="1">
    <citation type="submission" date="2020-10" db="EMBL/GenBank/DDBJ databases">
        <authorList>
            <person name="Gilroy R."/>
        </authorList>
    </citation>
    <scope>NUCLEOTIDE SEQUENCE</scope>
    <source>
        <strain evidence="6">1063</strain>
    </source>
</reference>
<evidence type="ECO:0000259" key="5">
    <source>
        <dbReference type="PROSITE" id="PS50931"/>
    </source>
</evidence>
<proteinExistence type="inferred from homology"/>
<keyword evidence="4" id="KW-0804">Transcription</keyword>
<dbReference type="AlphaFoldDB" id="A0A9D1HSC1"/>
<evidence type="ECO:0000256" key="1">
    <source>
        <dbReference type="ARBA" id="ARBA00009437"/>
    </source>
</evidence>
<dbReference type="Pfam" id="PF00126">
    <property type="entry name" value="HTH_1"/>
    <property type="match status" value="1"/>
</dbReference>
<keyword evidence="2" id="KW-0805">Transcription regulation</keyword>
<dbReference type="PROSITE" id="PS50931">
    <property type="entry name" value="HTH_LYSR"/>
    <property type="match status" value="1"/>
</dbReference>
<dbReference type="InterPro" id="IPR000847">
    <property type="entry name" value="LysR_HTH_N"/>
</dbReference>
<comment type="similarity">
    <text evidence="1">Belongs to the LysR transcriptional regulatory family.</text>
</comment>
<dbReference type="GO" id="GO:0003677">
    <property type="term" value="F:DNA binding"/>
    <property type="evidence" value="ECO:0007669"/>
    <property type="project" value="UniProtKB-KW"/>
</dbReference>
<comment type="caution">
    <text evidence="6">The sequence shown here is derived from an EMBL/GenBank/DDBJ whole genome shotgun (WGS) entry which is preliminary data.</text>
</comment>
<dbReference type="PRINTS" id="PR00039">
    <property type="entry name" value="HTHLYSR"/>
</dbReference>
<reference evidence="6" key="2">
    <citation type="journal article" date="2021" name="PeerJ">
        <title>Extensive microbial diversity within the chicken gut microbiome revealed by metagenomics and culture.</title>
        <authorList>
            <person name="Gilroy R."/>
            <person name="Ravi A."/>
            <person name="Getino M."/>
            <person name="Pursley I."/>
            <person name="Horton D.L."/>
            <person name="Alikhan N.F."/>
            <person name="Baker D."/>
            <person name="Gharbi K."/>
            <person name="Hall N."/>
            <person name="Watson M."/>
            <person name="Adriaenssens E.M."/>
            <person name="Foster-Nyarko E."/>
            <person name="Jarju S."/>
            <person name="Secka A."/>
            <person name="Antonio M."/>
            <person name="Oren A."/>
            <person name="Chaudhuri R.R."/>
            <person name="La Ragione R."/>
            <person name="Hildebrand F."/>
            <person name="Pallen M.J."/>
        </authorList>
    </citation>
    <scope>NUCLEOTIDE SEQUENCE</scope>
    <source>
        <strain evidence="6">1063</strain>
    </source>
</reference>
<name>A0A9D1HSC1_9FIRM</name>
<dbReference type="SUPFAM" id="SSF53850">
    <property type="entry name" value="Periplasmic binding protein-like II"/>
    <property type="match status" value="1"/>
</dbReference>
<dbReference type="InterPro" id="IPR050950">
    <property type="entry name" value="HTH-type_LysR_regulators"/>
</dbReference>
<dbReference type="Proteomes" id="UP000824088">
    <property type="component" value="Unassembled WGS sequence"/>
</dbReference>
<dbReference type="SUPFAM" id="SSF46785">
    <property type="entry name" value="Winged helix' DNA-binding domain"/>
    <property type="match status" value="1"/>
</dbReference>
<dbReference type="PANTHER" id="PTHR30419:SF8">
    <property type="entry name" value="NITROGEN ASSIMILATION TRANSCRIPTIONAL ACTIVATOR-RELATED"/>
    <property type="match status" value="1"/>
</dbReference>
<feature type="domain" description="HTH lysR-type" evidence="5">
    <location>
        <begin position="1"/>
        <end position="58"/>
    </location>
</feature>
<dbReference type="Gene3D" id="3.40.190.290">
    <property type="match status" value="1"/>
</dbReference>
<dbReference type="EMBL" id="DVMN01000016">
    <property type="protein sequence ID" value="HIU20823.1"/>
    <property type="molecule type" value="Genomic_DNA"/>
</dbReference>
<dbReference type="GO" id="GO:0003700">
    <property type="term" value="F:DNA-binding transcription factor activity"/>
    <property type="evidence" value="ECO:0007669"/>
    <property type="project" value="InterPro"/>
</dbReference>
<evidence type="ECO:0000313" key="6">
    <source>
        <dbReference type="EMBL" id="HIU20823.1"/>
    </source>
</evidence>
<dbReference type="InterPro" id="IPR005119">
    <property type="entry name" value="LysR_subst-bd"/>
</dbReference>
<keyword evidence="3" id="KW-0238">DNA-binding</keyword>
<dbReference type="FunFam" id="1.10.10.10:FF:000001">
    <property type="entry name" value="LysR family transcriptional regulator"/>
    <property type="match status" value="1"/>
</dbReference>
<accession>A0A9D1HSC1</accession>
<dbReference type="InterPro" id="IPR036390">
    <property type="entry name" value="WH_DNA-bd_sf"/>
</dbReference>
<dbReference type="InterPro" id="IPR036388">
    <property type="entry name" value="WH-like_DNA-bd_sf"/>
</dbReference>
<dbReference type="Gene3D" id="1.10.10.10">
    <property type="entry name" value="Winged helix-like DNA-binding domain superfamily/Winged helix DNA-binding domain"/>
    <property type="match status" value="1"/>
</dbReference>
<dbReference type="GO" id="GO:0005829">
    <property type="term" value="C:cytosol"/>
    <property type="evidence" value="ECO:0007669"/>
    <property type="project" value="TreeGrafter"/>
</dbReference>